<protein>
    <submittedName>
        <fullName evidence="2">Uncharacterized protein</fullName>
    </submittedName>
</protein>
<dbReference type="Proteomes" id="UP000314294">
    <property type="component" value="Unassembled WGS sequence"/>
</dbReference>
<organism evidence="2 3">
    <name type="scientific">Liparis tanakae</name>
    <name type="common">Tanaka's snailfish</name>
    <dbReference type="NCBI Taxonomy" id="230148"/>
    <lineage>
        <taxon>Eukaryota</taxon>
        <taxon>Metazoa</taxon>
        <taxon>Chordata</taxon>
        <taxon>Craniata</taxon>
        <taxon>Vertebrata</taxon>
        <taxon>Euteleostomi</taxon>
        <taxon>Actinopterygii</taxon>
        <taxon>Neopterygii</taxon>
        <taxon>Teleostei</taxon>
        <taxon>Neoteleostei</taxon>
        <taxon>Acanthomorphata</taxon>
        <taxon>Eupercaria</taxon>
        <taxon>Perciformes</taxon>
        <taxon>Cottioidei</taxon>
        <taxon>Cottales</taxon>
        <taxon>Liparidae</taxon>
        <taxon>Liparis</taxon>
    </lineage>
</organism>
<name>A0A4Z2H6C7_9TELE</name>
<feature type="region of interest" description="Disordered" evidence="1">
    <location>
        <begin position="37"/>
        <end position="58"/>
    </location>
</feature>
<evidence type="ECO:0000313" key="3">
    <source>
        <dbReference type="Proteomes" id="UP000314294"/>
    </source>
</evidence>
<sequence>MQRVKSRGSQTQTRLVVVGGELTDCQEWTVSIALSTEDHDGGQCPRGPPQRDPRPCRETGAVRSSCNDLRGLKCVVVLSSAVLRFACEATSAPRCREGSLELREEKCTGGSY</sequence>
<comment type="caution">
    <text evidence="2">The sequence shown here is derived from an EMBL/GenBank/DDBJ whole genome shotgun (WGS) entry which is preliminary data.</text>
</comment>
<keyword evidence="3" id="KW-1185">Reference proteome</keyword>
<dbReference type="AlphaFoldDB" id="A0A4Z2H6C7"/>
<accession>A0A4Z2H6C7</accession>
<dbReference type="EMBL" id="SRLO01000335">
    <property type="protein sequence ID" value="TNN60344.1"/>
    <property type="molecule type" value="Genomic_DNA"/>
</dbReference>
<evidence type="ECO:0000313" key="2">
    <source>
        <dbReference type="EMBL" id="TNN60344.1"/>
    </source>
</evidence>
<reference evidence="2 3" key="1">
    <citation type="submission" date="2019-03" db="EMBL/GenBank/DDBJ databases">
        <title>First draft genome of Liparis tanakae, snailfish: a comprehensive survey of snailfish specific genes.</title>
        <authorList>
            <person name="Kim W."/>
            <person name="Song I."/>
            <person name="Jeong J.-H."/>
            <person name="Kim D."/>
            <person name="Kim S."/>
            <person name="Ryu S."/>
            <person name="Song J.Y."/>
            <person name="Lee S.K."/>
        </authorList>
    </citation>
    <scope>NUCLEOTIDE SEQUENCE [LARGE SCALE GENOMIC DNA]</scope>
    <source>
        <tissue evidence="2">Muscle</tissue>
    </source>
</reference>
<evidence type="ECO:0000256" key="1">
    <source>
        <dbReference type="SAM" id="MobiDB-lite"/>
    </source>
</evidence>
<proteinExistence type="predicted"/>
<gene>
    <name evidence="2" type="ORF">EYF80_029425</name>
</gene>